<evidence type="ECO:0000313" key="1">
    <source>
        <dbReference type="EMBL" id="GBM29277.1"/>
    </source>
</evidence>
<dbReference type="EMBL" id="BGPR01000631">
    <property type="protein sequence ID" value="GBM29277.1"/>
    <property type="molecule type" value="Genomic_DNA"/>
</dbReference>
<dbReference type="AlphaFoldDB" id="A0A4Y2EL51"/>
<comment type="caution">
    <text evidence="1">The sequence shown here is derived from an EMBL/GenBank/DDBJ whole genome shotgun (WGS) entry which is preliminary data.</text>
</comment>
<dbReference type="OrthoDB" id="125347at2759"/>
<reference evidence="1 2" key="1">
    <citation type="journal article" date="2019" name="Sci. Rep.">
        <title>Orb-weaving spider Araneus ventricosus genome elucidates the spidroin gene catalogue.</title>
        <authorList>
            <person name="Kono N."/>
            <person name="Nakamura H."/>
            <person name="Ohtoshi R."/>
            <person name="Moran D.A.P."/>
            <person name="Shinohara A."/>
            <person name="Yoshida Y."/>
            <person name="Fujiwara M."/>
            <person name="Mori M."/>
            <person name="Tomita M."/>
            <person name="Arakawa K."/>
        </authorList>
    </citation>
    <scope>NUCLEOTIDE SEQUENCE [LARGE SCALE GENOMIC DNA]</scope>
</reference>
<name>A0A4Y2EL51_ARAVE</name>
<organism evidence="1 2">
    <name type="scientific">Araneus ventricosus</name>
    <name type="common">Orbweaver spider</name>
    <name type="synonym">Epeira ventricosa</name>
    <dbReference type="NCBI Taxonomy" id="182803"/>
    <lineage>
        <taxon>Eukaryota</taxon>
        <taxon>Metazoa</taxon>
        <taxon>Ecdysozoa</taxon>
        <taxon>Arthropoda</taxon>
        <taxon>Chelicerata</taxon>
        <taxon>Arachnida</taxon>
        <taxon>Araneae</taxon>
        <taxon>Araneomorphae</taxon>
        <taxon>Entelegynae</taxon>
        <taxon>Araneoidea</taxon>
        <taxon>Araneidae</taxon>
        <taxon>Araneus</taxon>
    </lineage>
</organism>
<sequence length="106" mass="12031">MDNGRVKGIKNCFFRDRYLHWTHPLPLPNRLSLENTSEGGCGYDVTIRNCFRHGGSIRIKQEDSPDVIEKSADLAKAAYEAWINAVANLETADKTSEETIYQARMN</sequence>
<proteinExistence type="predicted"/>
<dbReference type="Proteomes" id="UP000499080">
    <property type="component" value="Unassembled WGS sequence"/>
</dbReference>
<keyword evidence="2" id="KW-1185">Reference proteome</keyword>
<gene>
    <name evidence="1" type="ORF">AVEN_155228_1</name>
</gene>
<accession>A0A4Y2EL51</accession>
<protein>
    <submittedName>
        <fullName evidence="1">Uncharacterized protein</fullName>
    </submittedName>
</protein>
<evidence type="ECO:0000313" key="2">
    <source>
        <dbReference type="Proteomes" id="UP000499080"/>
    </source>
</evidence>